<dbReference type="AlphaFoldDB" id="E1IEE4"/>
<dbReference type="InterPro" id="IPR036890">
    <property type="entry name" value="HATPase_C_sf"/>
</dbReference>
<dbReference type="SMART" id="SM00387">
    <property type="entry name" value="HATPase_c"/>
    <property type="match status" value="1"/>
</dbReference>
<organism evidence="13 14">
    <name type="scientific">Oscillochloris trichoides DG-6</name>
    <dbReference type="NCBI Taxonomy" id="765420"/>
    <lineage>
        <taxon>Bacteria</taxon>
        <taxon>Bacillati</taxon>
        <taxon>Chloroflexota</taxon>
        <taxon>Chloroflexia</taxon>
        <taxon>Chloroflexales</taxon>
        <taxon>Chloroflexineae</taxon>
        <taxon>Oscillochloridaceae</taxon>
        <taxon>Oscillochloris</taxon>
    </lineage>
</organism>
<evidence type="ECO:0000256" key="7">
    <source>
        <dbReference type="ARBA" id="ARBA00022777"/>
    </source>
</evidence>
<dbReference type="Pfam" id="PF12729">
    <property type="entry name" value="4HB_MCP_1"/>
    <property type="match status" value="1"/>
</dbReference>
<keyword evidence="14" id="KW-1185">Reference proteome</keyword>
<dbReference type="Pfam" id="PF00512">
    <property type="entry name" value="HisKA"/>
    <property type="match status" value="1"/>
</dbReference>
<dbReference type="GO" id="GO:0000155">
    <property type="term" value="F:phosphorelay sensor kinase activity"/>
    <property type="evidence" value="ECO:0007669"/>
    <property type="project" value="InterPro"/>
</dbReference>
<dbReference type="Pfam" id="PF02518">
    <property type="entry name" value="HATPase_c"/>
    <property type="match status" value="1"/>
</dbReference>
<dbReference type="PANTHER" id="PTHR43047:SF63">
    <property type="entry name" value="HISTIDINE KINASE"/>
    <property type="match status" value="1"/>
</dbReference>
<feature type="domain" description="Histidine kinase" evidence="11">
    <location>
        <begin position="314"/>
        <end position="532"/>
    </location>
</feature>
<dbReference type="PROSITE" id="PS50109">
    <property type="entry name" value="HIS_KIN"/>
    <property type="match status" value="1"/>
</dbReference>
<dbReference type="Pfam" id="PF00672">
    <property type="entry name" value="HAMP"/>
    <property type="match status" value="1"/>
</dbReference>
<evidence type="ECO:0000256" key="5">
    <source>
        <dbReference type="ARBA" id="ARBA00022553"/>
    </source>
</evidence>
<comment type="subcellular location">
    <subcellularLocation>
        <location evidence="2">Membrane</location>
    </subcellularLocation>
</comment>
<keyword evidence="6" id="KW-0808">Transferase</keyword>
<dbReference type="Proteomes" id="UP000054010">
    <property type="component" value="Unassembled WGS sequence"/>
</dbReference>
<dbReference type="SMART" id="SM00388">
    <property type="entry name" value="HisKA"/>
    <property type="match status" value="1"/>
</dbReference>
<dbReference type="InterPro" id="IPR005467">
    <property type="entry name" value="His_kinase_dom"/>
</dbReference>
<evidence type="ECO:0000313" key="13">
    <source>
        <dbReference type="EMBL" id="EFO80470.1"/>
    </source>
</evidence>
<dbReference type="InterPro" id="IPR003660">
    <property type="entry name" value="HAMP_dom"/>
</dbReference>
<dbReference type="EC" id="2.7.13.3" evidence="4"/>
<dbReference type="PRINTS" id="PR00344">
    <property type="entry name" value="BCTRLSENSOR"/>
</dbReference>
<gene>
    <name evidence="13" type="ORF">OSCT_1695</name>
</gene>
<dbReference type="GO" id="GO:0005886">
    <property type="term" value="C:plasma membrane"/>
    <property type="evidence" value="ECO:0007669"/>
    <property type="project" value="TreeGrafter"/>
</dbReference>
<protein>
    <recommendedName>
        <fullName evidence="9">Circadian input-output histidine kinase CikA</fullName>
        <ecNumber evidence="4">2.7.13.3</ecNumber>
    </recommendedName>
</protein>
<dbReference type="SUPFAM" id="SSF47384">
    <property type="entry name" value="Homodimeric domain of signal transducing histidine kinase"/>
    <property type="match status" value="1"/>
</dbReference>
<dbReference type="Gene3D" id="3.30.565.10">
    <property type="entry name" value="Histidine kinase-like ATPase, C-terminal domain"/>
    <property type="match status" value="1"/>
</dbReference>
<comment type="catalytic activity">
    <reaction evidence="1">
        <text>ATP + protein L-histidine = ADP + protein N-phospho-L-histidine.</text>
        <dbReference type="EC" id="2.7.13.3"/>
    </reaction>
</comment>
<dbReference type="eggNOG" id="COG5000">
    <property type="taxonomic scope" value="Bacteria"/>
</dbReference>
<dbReference type="InterPro" id="IPR003661">
    <property type="entry name" value="HisK_dim/P_dom"/>
</dbReference>
<dbReference type="CDD" id="cd16922">
    <property type="entry name" value="HATPase_EvgS-ArcB-TorS-like"/>
    <property type="match status" value="1"/>
</dbReference>
<evidence type="ECO:0000259" key="11">
    <source>
        <dbReference type="PROSITE" id="PS50109"/>
    </source>
</evidence>
<keyword evidence="10" id="KW-0472">Membrane</keyword>
<dbReference type="InterPro" id="IPR004358">
    <property type="entry name" value="Sig_transdc_His_kin-like_C"/>
</dbReference>
<dbReference type="OrthoDB" id="9790669at2"/>
<dbReference type="SUPFAM" id="SSF55874">
    <property type="entry name" value="ATPase domain of HSP90 chaperone/DNA topoisomerase II/histidine kinase"/>
    <property type="match status" value="1"/>
</dbReference>
<keyword evidence="10" id="KW-0812">Transmembrane</keyword>
<evidence type="ECO:0000256" key="3">
    <source>
        <dbReference type="ARBA" id="ARBA00006402"/>
    </source>
</evidence>
<evidence type="ECO:0000256" key="9">
    <source>
        <dbReference type="ARBA" id="ARBA00074306"/>
    </source>
</evidence>
<keyword evidence="10" id="KW-1133">Transmembrane helix</keyword>
<evidence type="ECO:0000256" key="6">
    <source>
        <dbReference type="ARBA" id="ARBA00022679"/>
    </source>
</evidence>
<feature type="domain" description="HAMP" evidence="12">
    <location>
        <begin position="209"/>
        <end position="261"/>
    </location>
</feature>
<dbReference type="SMART" id="SM00304">
    <property type="entry name" value="HAMP"/>
    <property type="match status" value="1"/>
</dbReference>
<dbReference type="FunFam" id="1.10.287.130:FF:000001">
    <property type="entry name" value="Two-component sensor histidine kinase"/>
    <property type="match status" value="1"/>
</dbReference>
<evidence type="ECO:0000256" key="1">
    <source>
        <dbReference type="ARBA" id="ARBA00000085"/>
    </source>
</evidence>
<keyword evidence="8" id="KW-0902">Two-component regulatory system</keyword>
<reference evidence="13 14" key="1">
    <citation type="journal article" date="2011" name="J. Bacteriol.">
        <title>Draft genome sequence of the anoxygenic filamentous phototrophic bacterium Oscillochloris trichoides subsp. DG-6.</title>
        <authorList>
            <person name="Kuznetsov B.B."/>
            <person name="Ivanovsky R.N."/>
            <person name="Keppen O.I."/>
            <person name="Sukhacheva M.V."/>
            <person name="Bumazhkin B.K."/>
            <person name="Patutina E.O."/>
            <person name="Beletsky A.V."/>
            <person name="Mardanov A.V."/>
            <person name="Baslerov R.V."/>
            <person name="Panteleeva A.N."/>
            <person name="Kolganova T.V."/>
            <person name="Ravin N.V."/>
            <person name="Skryabin K.G."/>
        </authorList>
    </citation>
    <scope>NUCLEOTIDE SEQUENCE [LARGE SCALE GENOMIC DNA]</scope>
    <source>
        <strain evidence="13 14">DG-6</strain>
    </source>
</reference>
<dbReference type="CDD" id="cd06225">
    <property type="entry name" value="HAMP"/>
    <property type="match status" value="1"/>
</dbReference>
<dbReference type="InterPro" id="IPR036097">
    <property type="entry name" value="HisK_dim/P_sf"/>
</dbReference>
<dbReference type="InterPro" id="IPR024478">
    <property type="entry name" value="HlyB_4HB_MCP"/>
</dbReference>
<dbReference type="CDD" id="cd00082">
    <property type="entry name" value="HisKA"/>
    <property type="match status" value="1"/>
</dbReference>
<evidence type="ECO:0000256" key="2">
    <source>
        <dbReference type="ARBA" id="ARBA00004370"/>
    </source>
</evidence>
<comment type="similarity">
    <text evidence="3">In the N-terminal section; belongs to the phytochrome family.</text>
</comment>
<evidence type="ECO:0000256" key="10">
    <source>
        <dbReference type="SAM" id="Phobius"/>
    </source>
</evidence>
<accession>E1IEE4</accession>
<dbReference type="FunFam" id="3.30.565.10:FF:000010">
    <property type="entry name" value="Sensor histidine kinase RcsC"/>
    <property type="match status" value="1"/>
</dbReference>
<proteinExistence type="inferred from homology"/>
<feature type="transmembrane region" description="Helical" evidence="10">
    <location>
        <begin position="7"/>
        <end position="27"/>
    </location>
</feature>
<dbReference type="GO" id="GO:0009927">
    <property type="term" value="F:histidine phosphotransfer kinase activity"/>
    <property type="evidence" value="ECO:0007669"/>
    <property type="project" value="TreeGrafter"/>
</dbReference>
<comment type="caution">
    <text evidence="13">The sequence shown here is derived from an EMBL/GenBank/DDBJ whole genome shotgun (WGS) entry which is preliminary data.</text>
</comment>
<dbReference type="HOGENOM" id="CLU_000445_89_2_0"/>
<name>E1IEE4_9CHLR</name>
<dbReference type="PROSITE" id="PS50885">
    <property type="entry name" value="HAMP"/>
    <property type="match status" value="1"/>
</dbReference>
<dbReference type="EMBL" id="ADVR01000052">
    <property type="protein sequence ID" value="EFO80470.1"/>
    <property type="molecule type" value="Genomic_DNA"/>
</dbReference>
<sequence>MRTSLRAKLLAGFAIDLLLMILLGWFASQQMGRMNERATFVEQQTIPSLDTIARMSSVINRYQVGQLEYLIYSNPYDKDRSRQKMGDLEAEMQRYFADYQPLITSDEERNRFEAVLLAWQRVVTANYERFIPAVALANTGSVQPFYSRMNPLYGDLSVAMDALSVEGQAQATSALEEVRAAYLSAQTVIIGDTGLTILISAVIGLVLSGRIAMRIGRLTSATAQVAAGDLDRQVEVVSRDELGTLAQSFNQMVMSLREQRGILEQRNTELHTSLMRQEQLTADLVRGKQAEEEAQRAQAAAEAASQAKSMFLANMSHELRTPLNAILGYAQLLKMGVANNDPVSQQEFLDSILGAGRHLTSLISNVLDFSKIEQGKIELYMGPVDVEPLIREVADIVHPLVKQQHNELRISIEPEIGTMLTDGPKLRQILVNLLSNAAKFTEAGTISLHVCAAAEMIEFAVIDTGIGISAEHLGKLFQPFSQVDSSVTRRVDGTGLGLALSRQLCHAMGGEISVESAVGQGSTFRVVLPAGDLLEQPISAAYNLA</sequence>
<evidence type="ECO:0000259" key="12">
    <source>
        <dbReference type="PROSITE" id="PS50885"/>
    </source>
</evidence>
<dbReference type="Gene3D" id="1.10.287.130">
    <property type="match status" value="1"/>
</dbReference>
<evidence type="ECO:0000256" key="8">
    <source>
        <dbReference type="ARBA" id="ARBA00023012"/>
    </source>
</evidence>
<dbReference type="InterPro" id="IPR003594">
    <property type="entry name" value="HATPase_dom"/>
</dbReference>
<evidence type="ECO:0000313" key="14">
    <source>
        <dbReference type="Proteomes" id="UP000054010"/>
    </source>
</evidence>
<keyword evidence="7 13" id="KW-0418">Kinase</keyword>
<dbReference type="eggNOG" id="COG2205">
    <property type="taxonomic scope" value="Bacteria"/>
</dbReference>
<keyword evidence="5" id="KW-0597">Phosphoprotein</keyword>
<evidence type="ECO:0000256" key="4">
    <source>
        <dbReference type="ARBA" id="ARBA00012438"/>
    </source>
</evidence>
<dbReference type="SUPFAM" id="SSF158472">
    <property type="entry name" value="HAMP domain-like"/>
    <property type="match status" value="1"/>
</dbReference>
<dbReference type="STRING" id="765420.OSCT_1695"/>
<dbReference type="Gene3D" id="6.10.340.10">
    <property type="match status" value="1"/>
</dbReference>
<dbReference type="PANTHER" id="PTHR43047">
    <property type="entry name" value="TWO-COMPONENT HISTIDINE PROTEIN KINASE"/>
    <property type="match status" value="1"/>
</dbReference>